<comment type="caution">
    <text evidence="9">The sequence shown here is derived from an EMBL/GenBank/DDBJ whole genome shotgun (WGS) entry which is preliminary data.</text>
</comment>
<evidence type="ECO:0000256" key="8">
    <source>
        <dbReference type="SAM" id="SignalP"/>
    </source>
</evidence>
<evidence type="ECO:0000256" key="4">
    <source>
        <dbReference type="ARBA" id="ARBA00022692"/>
    </source>
</evidence>
<keyword evidence="6" id="KW-0472">Membrane</keyword>
<evidence type="ECO:0000256" key="1">
    <source>
        <dbReference type="ARBA" id="ARBA00004571"/>
    </source>
</evidence>
<dbReference type="Gene3D" id="2.40.160.60">
    <property type="entry name" value="Outer membrane protein transport protein (OMPP1/FadL/TodX)"/>
    <property type="match status" value="1"/>
</dbReference>
<dbReference type="Proteomes" id="UP000738517">
    <property type="component" value="Unassembled WGS sequence"/>
</dbReference>
<dbReference type="Pfam" id="PF03349">
    <property type="entry name" value="Toluene_X"/>
    <property type="match status" value="1"/>
</dbReference>
<keyword evidence="5 8" id="KW-0732">Signal</keyword>
<name>A0ABW9YQ59_9GAMM</name>
<keyword evidence="10" id="KW-1185">Reference proteome</keyword>
<gene>
    <name evidence="9" type="ORF">EIZ48_26080</name>
</gene>
<evidence type="ECO:0000256" key="3">
    <source>
        <dbReference type="ARBA" id="ARBA00022452"/>
    </source>
</evidence>
<evidence type="ECO:0000256" key="5">
    <source>
        <dbReference type="ARBA" id="ARBA00022729"/>
    </source>
</evidence>
<dbReference type="PANTHER" id="PTHR35093">
    <property type="entry name" value="OUTER MEMBRANE PROTEIN NMB0088-RELATED"/>
    <property type="match status" value="1"/>
</dbReference>
<sequence>MGFSGWYGRTGTLKLRCSTKMQKAFLFLLLAASASSHATAPVFSRLFAAADSAETAYNNPAGMTRLQSNELSLSGHLIKYLGEFEIDQSVTTVSGGAPDSGDPILIPAMYYVRVINDDWRAGFSLTIPTGFGSSSDGDWAGRYYSTESSLILVSANPSVAYKVNDRLSLGAGLGFNYTTSEISTAVANSDPNLSDGTLDVESDGLGIAVVVSSLIELSPSTRIGINYRSESEASTDPDIDIKGTGIAPEELEKLKAAISSLEIASKVPQQFQFGIYHQLDNQWELTFDAVWIDFSEFGVTEISIVGNDIDAPDDLYEDFWAFSAGLAFPISPTLTGRVGALYAQQAISDENRSFSFALDRIYGIGAGIQHQRSNGDKVDVNLNLFDSGSAPIDTGDDPVRGRIAGEYKDHYALGLEFTYHWK</sequence>
<evidence type="ECO:0000256" key="2">
    <source>
        <dbReference type="ARBA" id="ARBA00008163"/>
    </source>
</evidence>
<reference evidence="9 10" key="1">
    <citation type="journal article" date="2017" name="Int. J. Syst. Evol. Microbiol.">
        <title>Photobacterium alginatilyticum sp. nov., a marine bacterium isolated from bottom seawater.</title>
        <authorList>
            <person name="Wang X."/>
            <person name="Wang Y."/>
            <person name="Yang X."/>
            <person name="Sun H."/>
            <person name="Li B."/>
            <person name="Zhang X.H."/>
        </authorList>
    </citation>
    <scope>NUCLEOTIDE SEQUENCE [LARGE SCALE GENOMIC DNA]</scope>
    <source>
        <strain evidence="9 10">P03D4</strain>
    </source>
</reference>
<evidence type="ECO:0000256" key="7">
    <source>
        <dbReference type="ARBA" id="ARBA00023237"/>
    </source>
</evidence>
<dbReference type="EMBL" id="RSEJ01000042">
    <property type="protein sequence ID" value="NBI55981.1"/>
    <property type="molecule type" value="Genomic_DNA"/>
</dbReference>
<organism evidence="9 10">
    <name type="scientific">Photobacterium alginatilyticum</name>
    <dbReference type="NCBI Taxonomy" id="1775171"/>
    <lineage>
        <taxon>Bacteria</taxon>
        <taxon>Pseudomonadati</taxon>
        <taxon>Pseudomonadota</taxon>
        <taxon>Gammaproteobacteria</taxon>
        <taxon>Vibrionales</taxon>
        <taxon>Vibrionaceae</taxon>
        <taxon>Photobacterium</taxon>
    </lineage>
</organism>
<proteinExistence type="inferred from homology"/>
<accession>A0ABW9YQ59</accession>
<dbReference type="InterPro" id="IPR005017">
    <property type="entry name" value="OMPP1/FadL/TodX"/>
</dbReference>
<evidence type="ECO:0000313" key="10">
    <source>
        <dbReference type="Proteomes" id="UP000738517"/>
    </source>
</evidence>
<feature type="signal peptide" evidence="8">
    <location>
        <begin position="1"/>
        <end position="38"/>
    </location>
</feature>
<keyword evidence="7" id="KW-0998">Cell outer membrane</keyword>
<evidence type="ECO:0008006" key="11">
    <source>
        <dbReference type="Google" id="ProtNLM"/>
    </source>
</evidence>
<dbReference type="SUPFAM" id="SSF56935">
    <property type="entry name" value="Porins"/>
    <property type="match status" value="1"/>
</dbReference>
<comment type="subcellular location">
    <subcellularLocation>
        <location evidence="1">Cell outer membrane</location>
        <topology evidence="1">Multi-pass membrane protein</topology>
    </subcellularLocation>
</comment>
<feature type="chain" id="PRO_5047189538" description="Long-chain fatty acid transport protein" evidence="8">
    <location>
        <begin position="39"/>
        <end position="422"/>
    </location>
</feature>
<keyword evidence="4" id="KW-0812">Transmembrane</keyword>
<protein>
    <recommendedName>
        <fullName evidence="11">Long-chain fatty acid transport protein</fullName>
    </recommendedName>
</protein>
<evidence type="ECO:0000256" key="6">
    <source>
        <dbReference type="ARBA" id="ARBA00023136"/>
    </source>
</evidence>
<evidence type="ECO:0000313" key="9">
    <source>
        <dbReference type="EMBL" id="NBI55981.1"/>
    </source>
</evidence>
<comment type="similarity">
    <text evidence="2">Belongs to the OmpP1/FadL family.</text>
</comment>
<keyword evidence="3" id="KW-1134">Transmembrane beta strand</keyword>
<dbReference type="PANTHER" id="PTHR35093:SF8">
    <property type="entry name" value="OUTER MEMBRANE PROTEIN NMB0088-RELATED"/>
    <property type="match status" value="1"/>
</dbReference>